<feature type="compositionally biased region" description="Basic and acidic residues" evidence="1">
    <location>
        <begin position="102"/>
        <end position="114"/>
    </location>
</feature>
<sequence length="1282" mass="145579">MGVQDIVQLYEGSATESDPKGSLSRRNRYKPRKSDAEIIPPDSGFKDFREETAVQKPVLEPLEPAPSALPHRPARFVRHPFFQPHYQRVKTPDIPLRSLLEPPERREVEKEGLPNDRTPTPKLAERTWAPVQSDEREPLGSSYSDVSTTIRADVLDSETVKRFAASFTAVSTEVDDGATLAGSYSARLPPIVKDPSAPVHHPVPAPTLFSRNAAPLYLPKLNEYISSLPAPEFAKRRGNGKKDVPMFPPMEMLAASKLTIEDLEHNSTITPGWRDINSWFSLASGAVVGILGSSALAPYYSVQGLIDTVQLFALLLSTIVPTKSPHVEDSWRQLFLGTIPNFLALNFAKTAMGALIYLVVLMLVTLALLFYMLYVTNEATRLQAQEGFQLPSVPGGLGIVFVTFVLMVLYLPLSTMALHVVIWSSDLWVVPNPYINATSLPPVLEPLGPPEQYRDPLDFCWTTTMERNEINYAPVVVICALIVMASLTIYFPIHLAKVIRFSVPKVDKYAETGKLRSESELDREYLRILERDKNPFAFLYWNYRRGWSGYLLVPTTAKLATLLLTALINPDTCLFRSLNRQKILVARQIILTIAMVFFFALQCFTSPFSNPVNNASEWTSRLNFVLTSVVSLGTVLNVPGKAVLDGVVIYVLYILAYGLVIYFTLINFSFMQRSVKRLTGRVDFSVDVFSPRLDISPSSVHAKRRIWQEAISTIFLTAPSSKIPKEQRMNYAESTRNEYAPYLLDFLGSPGERHAENVKIFREICPLAYSRAVGLVYGPDSSWFRRLEETIQRELVGPDCFWKDPSQPHIPGCSRFFGNAWWIPFPPSLVIKFDDGNFATLSEVSQMEECVRQNASPHVSRKREIRLTLRALDRKIVTWPYDHIVVSHRFLGRRVSHLSQETGSRSSWCCRSRGYTSTTTVSFEKCVLRVIPRGHLVWEGFQLGSGLDVRLIYAKDVEVGGEVIGLDDDWDLTVPLARFLRMNQRLIPERLLHIEGIMQSYRNYYLDEARAKSNVLTYRFFTNAYDLPRDPTRLAESSITHEKDIRVRELMLGYEKALQTTYDRLSAVTKTEAATWWYIFWDDFWRKNYETIKAIQIHATDFNPHYPTSIAYRPLSRPVLEQFLTQRGLFKAKPVRKMTFHHGFLNMIYVRLNDIVFHGTPEAILVHLGEGQSEWDMDGLDLQTLGPPSTLGTGGGTEYDDPEVRARPTFRWEELMTSPIRECIRGSRWFAGKFGVWFGLTPLWRPSFTVTGFTLDVKLDAKGRYVAIGEEERRGRAVIPSE</sequence>
<dbReference type="OrthoDB" id="10261361at2759"/>
<feature type="transmembrane region" description="Helical" evidence="2">
    <location>
        <begin position="650"/>
        <end position="671"/>
    </location>
</feature>
<keyword evidence="2" id="KW-1133">Transmembrane helix</keyword>
<dbReference type="EMBL" id="WIUZ02000005">
    <property type="protein sequence ID" value="KAF9787179.1"/>
    <property type="molecule type" value="Genomic_DNA"/>
</dbReference>
<feature type="compositionally biased region" description="Basic and acidic residues" evidence="1">
    <location>
        <begin position="44"/>
        <end position="53"/>
    </location>
</feature>
<feature type="transmembrane region" description="Helical" evidence="2">
    <location>
        <begin position="620"/>
        <end position="638"/>
    </location>
</feature>
<keyword evidence="2" id="KW-0472">Membrane</keyword>
<evidence type="ECO:0000256" key="1">
    <source>
        <dbReference type="SAM" id="MobiDB-lite"/>
    </source>
</evidence>
<feature type="region of interest" description="Disordered" evidence="1">
    <location>
        <begin position="93"/>
        <end position="143"/>
    </location>
</feature>
<reference evidence="3" key="2">
    <citation type="submission" date="2020-11" db="EMBL/GenBank/DDBJ databases">
        <authorList>
            <consortium name="DOE Joint Genome Institute"/>
            <person name="Kuo A."/>
            <person name="Miyauchi S."/>
            <person name="Kiss E."/>
            <person name="Drula E."/>
            <person name="Kohler A."/>
            <person name="Sanchez-Garcia M."/>
            <person name="Andreopoulos B."/>
            <person name="Barry K.W."/>
            <person name="Bonito G."/>
            <person name="Buee M."/>
            <person name="Carver A."/>
            <person name="Chen C."/>
            <person name="Cichocki N."/>
            <person name="Clum A."/>
            <person name="Culley D."/>
            <person name="Crous P.W."/>
            <person name="Fauchery L."/>
            <person name="Girlanda M."/>
            <person name="Hayes R."/>
            <person name="Keri Z."/>
            <person name="Labutti K."/>
            <person name="Lipzen A."/>
            <person name="Lombard V."/>
            <person name="Magnuson J."/>
            <person name="Maillard F."/>
            <person name="Morin E."/>
            <person name="Murat C."/>
            <person name="Nolan M."/>
            <person name="Ohm R."/>
            <person name="Pangilinan J."/>
            <person name="Pereira M."/>
            <person name="Perotto S."/>
            <person name="Peter M."/>
            <person name="Riley R."/>
            <person name="Sitrit Y."/>
            <person name="Stielow B."/>
            <person name="Szollosi G."/>
            <person name="Zifcakova L."/>
            <person name="Stursova M."/>
            <person name="Spatafora J.W."/>
            <person name="Tedersoo L."/>
            <person name="Vaario L.-M."/>
            <person name="Yamada A."/>
            <person name="Yan M."/>
            <person name="Wang P."/>
            <person name="Xu J."/>
            <person name="Bruns T."/>
            <person name="Baldrian P."/>
            <person name="Vilgalys R."/>
            <person name="Henrissat B."/>
            <person name="Grigoriev I.V."/>
            <person name="Hibbett D."/>
            <person name="Nagy L.G."/>
            <person name="Martin F.M."/>
        </authorList>
    </citation>
    <scope>NUCLEOTIDE SEQUENCE</scope>
    <source>
        <strain evidence="3">UH-Tt-Lm1</strain>
    </source>
</reference>
<feature type="transmembrane region" description="Helical" evidence="2">
    <location>
        <begin position="355"/>
        <end position="374"/>
    </location>
</feature>
<feature type="transmembrane region" description="Helical" evidence="2">
    <location>
        <begin position="472"/>
        <end position="493"/>
    </location>
</feature>
<feature type="transmembrane region" description="Helical" evidence="2">
    <location>
        <begin position="279"/>
        <end position="297"/>
    </location>
</feature>
<reference evidence="3" key="1">
    <citation type="journal article" date="2020" name="Nat. Commun.">
        <title>Large-scale genome sequencing of mycorrhizal fungi provides insights into the early evolution of symbiotic traits.</title>
        <authorList>
            <person name="Miyauchi S."/>
            <person name="Kiss E."/>
            <person name="Kuo A."/>
            <person name="Drula E."/>
            <person name="Kohler A."/>
            <person name="Sanchez-Garcia M."/>
            <person name="Morin E."/>
            <person name="Andreopoulos B."/>
            <person name="Barry K.W."/>
            <person name="Bonito G."/>
            <person name="Buee M."/>
            <person name="Carver A."/>
            <person name="Chen C."/>
            <person name="Cichocki N."/>
            <person name="Clum A."/>
            <person name="Culley D."/>
            <person name="Crous P.W."/>
            <person name="Fauchery L."/>
            <person name="Girlanda M."/>
            <person name="Hayes R.D."/>
            <person name="Keri Z."/>
            <person name="LaButti K."/>
            <person name="Lipzen A."/>
            <person name="Lombard V."/>
            <person name="Magnuson J."/>
            <person name="Maillard F."/>
            <person name="Murat C."/>
            <person name="Nolan M."/>
            <person name="Ohm R.A."/>
            <person name="Pangilinan J."/>
            <person name="Pereira M.F."/>
            <person name="Perotto S."/>
            <person name="Peter M."/>
            <person name="Pfister S."/>
            <person name="Riley R."/>
            <person name="Sitrit Y."/>
            <person name="Stielow J.B."/>
            <person name="Szollosi G."/>
            <person name="Zifcakova L."/>
            <person name="Stursova M."/>
            <person name="Spatafora J.W."/>
            <person name="Tedersoo L."/>
            <person name="Vaario L.M."/>
            <person name="Yamada A."/>
            <person name="Yan M."/>
            <person name="Wang P."/>
            <person name="Xu J."/>
            <person name="Bruns T."/>
            <person name="Baldrian P."/>
            <person name="Vilgalys R."/>
            <person name="Dunand C."/>
            <person name="Henrissat B."/>
            <person name="Grigoriev I.V."/>
            <person name="Hibbett D."/>
            <person name="Nagy L.G."/>
            <person name="Martin F.M."/>
        </authorList>
    </citation>
    <scope>NUCLEOTIDE SEQUENCE</scope>
    <source>
        <strain evidence="3">UH-Tt-Lm1</strain>
    </source>
</reference>
<evidence type="ECO:0000313" key="4">
    <source>
        <dbReference type="Proteomes" id="UP000736335"/>
    </source>
</evidence>
<dbReference type="Proteomes" id="UP000736335">
    <property type="component" value="Unassembled WGS sequence"/>
</dbReference>
<proteinExistence type="predicted"/>
<name>A0A9P6HKG5_9AGAM</name>
<comment type="caution">
    <text evidence="3">The sequence shown here is derived from an EMBL/GenBank/DDBJ whole genome shotgun (WGS) entry which is preliminary data.</text>
</comment>
<feature type="transmembrane region" description="Helical" evidence="2">
    <location>
        <begin position="394"/>
        <end position="413"/>
    </location>
</feature>
<keyword evidence="4" id="KW-1185">Reference proteome</keyword>
<keyword evidence="2" id="KW-0812">Transmembrane</keyword>
<gene>
    <name evidence="3" type="ORF">BJ322DRAFT_706318</name>
</gene>
<feature type="transmembrane region" description="Helical" evidence="2">
    <location>
        <begin position="589"/>
        <end position="608"/>
    </location>
</feature>
<accession>A0A9P6HKG5</accession>
<feature type="compositionally biased region" description="Low complexity" evidence="1">
    <location>
        <begin position="57"/>
        <end position="67"/>
    </location>
</feature>
<feature type="region of interest" description="Disordered" evidence="1">
    <location>
        <begin position="1"/>
        <end position="67"/>
    </location>
</feature>
<evidence type="ECO:0000313" key="3">
    <source>
        <dbReference type="EMBL" id="KAF9787179.1"/>
    </source>
</evidence>
<feature type="transmembrane region" description="Helical" evidence="2">
    <location>
        <begin position="547"/>
        <end position="568"/>
    </location>
</feature>
<organism evidence="3 4">
    <name type="scientific">Thelephora terrestris</name>
    <dbReference type="NCBI Taxonomy" id="56493"/>
    <lineage>
        <taxon>Eukaryota</taxon>
        <taxon>Fungi</taxon>
        <taxon>Dikarya</taxon>
        <taxon>Basidiomycota</taxon>
        <taxon>Agaricomycotina</taxon>
        <taxon>Agaricomycetes</taxon>
        <taxon>Thelephorales</taxon>
        <taxon>Thelephoraceae</taxon>
        <taxon>Thelephora</taxon>
    </lineage>
</organism>
<protein>
    <submittedName>
        <fullName evidence="3">Uncharacterized protein</fullName>
    </submittedName>
</protein>
<evidence type="ECO:0000256" key="2">
    <source>
        <dbReference type="SAM" id="Phobius"/>
    </source>
</evidence>